<dbReference type="Proteomes" id="UP001218218">
    <property type="component" value="Unassembled WGS sequence"/>
</dbReference>
<dbReference type="AlphaFoldDB" id="A0AAD7E7R6"/>
<organism evidence="2 3">
    <name type="scientific">Mycena albidolilacea</name>
    <dbReference type="NCBI Taxonomy" id="1033008"/>
    <lineage>
        <taxon>Eukaryota</taxon>
        <taxon>Fungi</taxon>
        <taxon>Dikarya</taxon>
        <taxon>Basidiomycota</taxon>
        <taxon>Agaricomycotina</taxon>
        <taxon>Agaricomycetes</taxon>
        <taxon>Agaricomycetidae</taxon>
        <taxon>Agaricales</taxon>
        <taxon>Marasmiineae</taxon>
        <taxon>Mycenaceae</taxon>
        <taxon>Mycena</taxon>
    </lineage>
</organism>
<gene>
    <name evidence="2" type="ORF">DFH08DRAFT_1089910</name>
</gene>
<evidence type="ECO:0000313" key="2">
    <source>
        <dbReference type="EMBL" id="KAJ7302179.1"/>
    </source>
</evidence>
<feature type="compositionally biased region" description="Basic residues" evidence="1">
    <location>
        <begin position="177"/>
        <end position="186"/>
    </location>
</feature>
<sequence length="498" mass="54637">MTTVSTALSLSTFTSCASWNGGYETSSLALFHDVYRSFVSRFENNPGVSSAELSALLWQPGGFRFVIPCLRPYRVPSHFTFGAYSSPTLIADVLIPRQPTRTAFLFARSPSHSPSSCTPAPVLCPVRRSRWSATRAPPSPPPFLLHRAILSSSNQISQTRAVDHDERPHLPRFSVRASRRRRRRRPVAAAPTQEHELAFAATYLPVCNGYAGLIRVLLAISRVFSARMRGHVAFVLPSFTEPRLIAFLSIHQLTLNLSLPFLSVPFTHTSLGYSHSDKVGQINSLNGVLDYATGQCMLDYIPVIVEFIRSPTPTRRRNYLQPRNIIRGITGNGPFISIHDNFQGTASCTGFFPGSKRITLDAHPDFAFDGAPNDSPIATSTRRQLAIARRDHMERAGIKPFALVPMNMTRNWLFSMKKISPALGAVMRSALWSSQFRLQTGFLPIDPRDSVGVCAALGVVKDPSDDVFSARLIASGGEHREPDLTGVGGVHGDAGAAI</sequence>
<comment type="caution">
    <text evidence="2">The sequence shown here is derived from an EMBL/GenBank/DDBJ whole genome shotgun (WGS) entry which is preliminary data.</text>
</comment>
<reference evidence="2" key="1">
    <citation type="submission" date="2023-03" db="EMBL/GenBank/DDBJ databases">
        <title>Massive genome expansion in bonnet fungi (Mycena s.s.) driven by repeated elements and novel gene families across ecological guilds.</title>
        <authorList>
            <consortium name="Lawrence Berkeley National Laboratory"/>
            <person name="Harder C.B."/>
            <person name="Miyauchi S."/>
            <person name="Viragh M."/>
            <person name="Kuo A."/>
            <person name="Thoen E."/>
            <person name="Andreopoulos B."/>
            <person name="Lu D."/>
            <person name="Skrede I."/>
            <person name="Drula E."/>
            <person name="Henrissat B."/>
            <person name="Morin E."/>
            <person name="Kohler A."/>
            <person name="Barry K."/>
            <person name="LaButti K."/>
            <person name="Morin E."/>
            <person name="Salamov A."/>
            <person name="Lipzen A."/>
            <person name="Mereny Z."/>
            <person name="Hegedus B."/>
            <person name="Baldrian P."/>
            <person name="Stursova M."/>
            <person name="Weitz H."/>
            <person name="Taylor A."/>
            <person name="Grigoriev I.V."/>
            <person name="Nagy L.G."/>
            <person name="Martin F."/>
            <person name="Kauserud H."/>
        </authorList>
    </citation>
    <scope>NUCLEOTIDE SEQUENCE</scope>
    <source>
        <strain evidence="2">CBHHK002</strain>
    </source>
</reference>
<evidence type="ECO:0000256" key="1">
    <source>
        <dbReference type="SAM" id="MobiDB-lite"/>
    </source>
</evidence>
<proteinExistence type="predicted"/>
<protein>
    <submittedName>
        <fullName evidence="2">Uncharacterized protein</fullName>
    </submittedName>
</protein>
<evidence type="ECO:0000313" key="3">
    <source>
        <dbReference type="Proteomes" id="UP001218218"/>
    </source>
</evidence>
<name>A0AAD7E7R6_9AGAR</name>
<dbReference type="EMBL" id="JARIHO010000119">
    <property type="protein sequence ID" value="KAJ7302179.1"/>
    <property type="molecule type" value="Genomic_DNA"/>
</dbReference>
<accession>A0AAD7E7R6</accession>
<keyword evidence="3" id="KW-1185">Reference proteome</keyword>
<feature type="region of interest" description="Disordered" evidence="1">
    <location>
        <begin position="157"/>
        <end position="189"/>
    </location>
</feature>